<dbReference type="PROSITE" id="PS50878">
    <property type="entry name" value="RT_POL"/>
    <property type="match status" value="1"/>
</dbReference>
<dbReference type="PANTHER" id="PTHR31635">
    <property type="entry name" value="REVERSE TRANSCRIPTASE DOMAIN-CONTAINING PROTEIN-RELATED"/>
    <property type="match status" value="1"/>
</dbReference>
<reference evidence="2" key="1">
    <citation type="submission" date="2025-08" db="UniProtKB">
        <authorList>
            <consortium name="Ensembl"/>
        </authorList>
    </citation>
    <scope>IDENTIFICATION</scope>
</reference>
<dbReference type="SUPFAM" id="SSF56672">
    <property type="entry name" value="DNA/RNA polymerases"/>
    <property type="match status" value="1"/>
</dbReference>
<evidence type="ECO:0000259" key="1">
    <source>
        <dbReference type="PROSITE" id="PS50878"/>
    </source>
</evidence>
<organism evidence="2 3">
    <name type="scientific">Oryzias melastigma</name>
    <name type="common">Marine medaka</name>
    <dbReference type="NCBI Taxonomy" id="30732"/>
    <lineage>
        <taxon>Eukaryota</taxon>
        <taxon>Metazoa</taxon>
        <taxon>Chordata</taxon>
        <taxon>Craniata</taxon>
        <taxon>Vertebrata</taxon>
        <taxon>Euteleostomi</taxon>
        <taxon>Actinopterygii</taxon>
        <taxon>Neopterygii</taxon>
        <taxon>Teleostei</taxon>
        <taxon>Neoteleostei</taxon>
        <taxon>Acanthomorphata</taxon>
        <taxon>Ovalentaria</taxon>
        <taxon>Atherinomorphae</taxon>
        <taxon>Beloniformes</taxon>
        <taxon>Adrianichthyidae</taxon>
        <taxon>Oryziinae</taxon>
        <taxon>Oryzias</taxon>
    </lineage>
</organism>
<dbReference type="AlphaFoldDB" id="A0A3B3CST2"/>
<dbReference type="OMA" id="TTLTAWW"/>
<evidence type="ECO:0000313" key="2">
    <source>
        <dbReference type="Ensembl" id="ENSOMEP00000020174.1"/>
    </source>
</evidence>
<dbReference type="PaxDb" id="30732-ENSOMEP00000020174"/>
<sequence length="460" mass="52966">MSILSMDAEKAFDRVNWKFLISALNKFRFGESFIDWIKILYHNPNASVRTDKQTSSRFFLGRGTRQGCPLSPSLFAIFIEPLAAAIRQNENIKGVKTKHGNHKISLYADDILLFLNKSCSISETITIINKFSSISEYSINWNKSVLLSLNSNAEQSLSIPVKSGNIKYLGVHFSPKLSELVQLNYTPLLKNIQDDLTRWVNLPLSLMGKVATIKMNILPKVNYLFSMIPTQPPIKWFKTLDSAITSFLWKNKPARISLKTLKSAKRCGGLELPNFNNYYNANRLQYILKWSRNNPENNSWMDLEQELCGKIKLSDLPFISQTIKKHDCFQSTNISTTLTAWWDFLKVSKSSVVPCKMTPIWNNPDILINKKMLHFPAWQAGGVTLLEHLIIDRRFITPQELQDKHGINHFLEYQQLKSIITKKVKYNDNDLKLPELVTSFFKLSMNKIFSKIYKLLCNLD</sequence>
<dbReference type="GeneTree" id="ENSGT00940000163630"/>
<feature type="domain" description="Reverse transcriptase" evidence="1">
    <location>
        <begin position="1"/>
        <end position="173"/>
    </location>
</feature>
<dbReference type="STRING" id="30732.ENSOMEP00000020174"/>
<dbReference type="InterPro" id="IPR043502">
    <property type="entry name" value="DNA/RNA_pol_sf"/>
</dbReference>
<reference evidence="2" key="2">
    <citation type="submission" date="2025-09" db="UniProtKB">
        <authorList>
            <consortium name="Ensembl"/>
        </authorList>
    </citation>
    <scope>IDENTIFICATION</scope>
</reference>
<keyword evidence="3" id="KW-1185">Reference proteome</keyword>
<dbReference type="Proteomes" id="UP000261560">
    <property type="component" value="Unplaced"/>
</dbReference>
<dbReference type="Pfam" id="PF00078">
    <property type="entry name" value="RVT_1"/>
    <property type="match status" value="1"/>
</dbReference>
<dbReference type="Ensembl" id="ENSOMET00000029632.1">
    <property type="protein sequence ID" value="ENSOMEP00000020174.1"/>
    <property type="gene ID" value="ENSOMEG00000022009.1"/>
</dbReference>
<protein>
    <recommendedName>
        <fullName evidence="1">Reverse transcriptase domain-containing protein</fullName>
    </recommendedName>
</protein>
<dbReference type="InterPro" id="IPR000477">
    <property type="entry name" value="RT_dom"/>
</dbReference>
<accession>A0A3B3CST2</accession>
<proteinExistence type="predicted"/>
<name>A0A3B3CST2_ORYME</name>
<dbReference type="PANTHER" id="PTHR31635:SF196">
    <property type="entry name" value="REVERSE TRANSCRIPTASE DOMAIN-CONTAINING PROTEIN-RELATED"/>
    <property type="match status" value="1"/>
</dbReference>
<evidence type="ECO:0000313" key="3">
    <source>
        <dbReference type="Proteomes" id="UP000261560"/>
    </source>
</evidence>